<keyword evidence="16" id="KW-1185">Reference proteome</keyword>
<dbReference type="PANTHER" id="PTHR30349">
    <property type="entry name" value="PHAGE INTEGRASE-RELATED"/>
    <property type="match status" value="1"/>
</dbReference>
<feature type="active site" description="O-(3'-phospho-DNA)-tyrosine intermediate" evidence="11">
    <location>
        <position position="331"/>
    </location>
</feature>
<feature type="domain" description="Tyr recombinase" evidence="13">
    <location>
        <begin position="152"/>
        <end position="344"/>
    </location>
</feature>
<feature type="active site" evidence="11">
    <location>
        <position position="296"/>
    </location>
</feature>
<evidence type="ECO:0000256" key="1">
    <source>
        <dbReference type="ARBA" id="ARBA00004496"/>
    </source>
</evidence>
<comment type="subcellular location">
    <subcellularLocation>
        <location evidence="1 11">Cytoplasm</location>
    </subcellularLocation>
</comment>
<comment type="subunit">
    <text evidence="11">Forms a cyclic heterotetrameric complex composed of two molecules of XerC and two molecules of XerD.</text>
</comment>
<feature type="compositionally biased region" description="Low complexity" evidence="12">
    <location>
        <begin position="16"/>
        <end position="26"/>
    </location>
</feature>
<dbReference type="InterPro" id="IPR013762">
    <property type="entry name" value="Integrase-like_cat_sf"/>
</dbReference>
<evidence type="ECO:0000256" key="11">
    <source>
        <dbReference type="HAMAP-Rule" id="MF_01807"/>
    </source>
</evidence>
<evidence type="ECO:0000256" key="9">
    <source>
        <dbReference type="ARBA" id="ARBA00023172"/>
    </source>
</evidence>
<evidence type="ECO:0000256" key="8">
    <source>
        <dbReference type="ARBA" id="ARBA00023125"/>
    </source>
</evidence>
<keyword evidence="8 11" id="KW-0238">DNA-binding</keyword>
<keyword evidence="6 11" id="KW-0159">Chromosome partition</keyword>
<dbReference type="PANTHER" id="PTHR30349:SF90">
    <property type="entry name" value="TYROSINE RECOMBINASE XERD"/>
    <property type="match status" value="1"/>
</dbReference>
<comment type="caution">
    <text evidence="15">The sequence shown here is derived from an EMBL/GenBank/DDBJ whole genome shotgun (WGS) entry which is preliminary data.</text>
</comment>
<comment type="similarity">
    <text evidence="2 11">Belongs to the 'phage' integrase family. XerD subfamily.</text>
</comment>
<dbReference type="Proteomes" id="UP000196655">
    <property type="component" value="Unassembled WGS sequence"/>
</dbReference>
<keyword evidence="4 11" id="KW-0963">Cytoplasm</keyword>
<dbReference type="Pfam" id="PF02899">
    <property type="entry name" value="Phage_int_SAM_1"/>
    <property type="match status" value="1"/>
</dbReference>
<dbReference type="Pfam" id="PF00589">
    <property type="entry name" value="Phage_integrase"/>
    <property type="match status" value="1"/>
</dbReference>
<dbReference type="InterPro" id="IPR044068">
    <property type="entry name" value="CB"/>
</dbReference>
<evidence type="ECO:0000256" key="4">
    <source>
        <dbReference type="ARBA" id="ARBA00022490"/>
    </source>
</evidence>
<dbReference type="HAMAP" id="MF_01808">
    <property type="entry name" value="Recomb_XerC_XerD"/>
    <property type="match status" value="1"/>
</dbReference>
<evidence type="ECO:0000259" key="13">
    <source>
        <dbReference type="PROSITE" id="PS51898"/>
    </source>
</evidence>
<evidence type="ECO:0000256" key="7">
    <source>
        <dbReference type="ARBA" id="ARBA00022908"/>
    </source>
</evidence>
<evidence type="ECO:0000256" key="2">
    <source>
        <dbReference type="ARBA" id="ARBA00010450"/>
    </source>
</evidence>
<dbReference type="InterPro" id="IPR023009">
    <property type="entry name" value="Tyrosine_recombinase_XerC/XerD"/>
</dbReference>
<dbReference type="Gene3D" id="1.10.443.10">
    <property type="entry name" value="Intergrase catalytic core"/>
    <property type="match status" value="1"/>
</dbReference>
<dbReference type="SUPFAM" id="SSF47823">
    <property type="entry name" value="lambda integrase-like, N-terminal domain"/>
    <property type="match status" value="1"/>
</dbReference>
<reference evidence="16" key="1">
    <citation type="submission" date="2017-05" db="EMBL/GenBank/DDBJ databases">
        <authorList>
            <person name="Macchi M."/>
            <person name="Festa S."/>
            <person name="Coppotelli B.M."/>
            <person name="Morelli I.S."/>
        </authorList>
    </citation>
    <scope>NUCLEOTIDE SEQUENCE [LARGE SCALE GENOMIC DNA]</scope>
    <source>
        <strain evidence="16">I</strain>
    </source>
</reference>
<evidence type="ECO:0000259" key="14">
    <source>
        <dbReference type="PROSITE" id="PS51900"/>
    </source>
</evidence>
<feature type="active site" evidence="11">
    <location>
        <position position="222"/>
    </location>
</feature>
<evidence type="ECO:0000256" key="5">
    <source>
        <dbReference type="ARBA" id="ARBA00022618"/>
    </source>
</evidence>
<dbReference type="InterPro" id="IPR011932">
    <property type="entry name" value="Recomb_XerD"/>
</dbReference>
<organism evidence="15 16">
    <name type="scientific">Inquilinus limosus</name>
    <dbReference type="NCBI Taxonomy" id="171674"/>
    <lineage>
        <taxon>Bacteria</taxon>
        <taxon>Pseudomonadati</taxon>
        <taxon>Pseudomonadota</taxon>
        <taxon>Alphaproteobacteria</taxon>
        <taxon>Rhodospirillales</taxon>
        <taxon>Rhodospirillaceae</taxon>
        <taxon>Inquilinus</taxon>
    </lineage>
</organism>
<dbReference type="InterPro" id="IPR050090">
    <property type="entry name" value="Tyrosine_recombinase_XerCD"/>
</dbReference>
<accession>A0A211Z081</accession>
<sequence>MSGRRPRRSRRRSRTTRSSSRVAEAAAPKRRRGRPPAPRLLPPPAVEAFLDMLVAERGAAANTREAYGRDLLDLNRFLEARGGAVDRAGTDDLRAYLGDLARREGAKGGRTGARTAARRLSAMRQFYRFLVSEGRRQDDPSGALDSPALGRPLPKLLSEDEVEEMIGAVSGLFADPERLAEGLRLLALLEILYGGGLRVSELVGLPLSALARDGRALIVRGKGDKERLVPLSEPARDAIAAYLPHRGVFFVKGRDRGFLFPSRTARGGCLTRQRFGQLLKDLAVEAGIEPGRVSPHVLRHAFATHLLSHGADLRSVQTMLGHADIATTQIYTHVLGDRLQSLVASAHPLAKLKRS</sequence>
<name>A0A211Z081_9PROT</name>
<dbReference type="GO" id="GO:0009037">
    <property type="term" value="F:tyrosine-based site-specific recombinase activity"/>
    <property type="evidence" value="ECO:0007669"/>
    <property type="project" value="UniProtKB-UniRule"/>
</dbReference>
<evidence type="ECO:0000256" key="10">
    <source>
        <dbReference type="ARBA" id="ARBA00023306"/>
    </source>
</evidence>
<dbReference type="NCBIfam" id="NF001399">
    <property type="entry name" value="PRK00283.1"/>
    <property type="match status" value="1"/>
</dbReference>
<proteinExistence type="inferred from homology"/>
<dbReference type="SUPFAM" id="SSF56349">
    <property type="entry name" value="DNA breaking-rejoining enzymes"/>
    <property type="match status" value="1"/>
</dbReference>
<keyword evidence="5 11" id="KW-0132">Cell division</keyword>
<feature type="active site" evidence="11">
    <location>
        <position position="322"/>
    </location>
</feature>
<comment type="function">
    <text evidence="11">Site-specific tyrosine recombinase, which acts by catalyzing the cutting and rejoining of the recombining DNA molecules. The XerC-XerD complex is essential to convert dimers of the bacterial chromosome into monomers to permit their segregation at cell division. It also contributes to the segregational stability of plasmids.</text>
</comment>
<dbReference type="AlphaFoldDB" id="A0A211Z081"/>
<dbReference type="InterPro" id="IPR011010">
    <property type="entry name" value="DNA_brk_join_enz"/>
</dbReference>
<dbReference type="GO" id="GO:0006313">
    <property type="term" value="P:DNA transposition"/>
    <property type="evidence" value="ECO:0007669"/>
    <property type="project" value="UniProtKB-UniRule"/>
</dbReference>
<dbReference type="InterPro" id="IPR004107">
    <property type="entry name" value="Integrase_SAM-like_N"/>
</dbReference>
<dbReference type="PROSITE" id="PS51900">
    <property type="entry name" value="CB"/>
    <property type="match status" value="1"/>
</dbReference>
<dbReference type="STRING" id="1122125.GCA_000423185_06434"/>
<dbReference type="InterPro" id="IPR010998">
    <property type="entry name" value="Integrase_recombinase_N"/>
</dbReference>
<dbReference type="InterPro" id="IPR002104">
    <property type="entry name" value="Integrase_catalytic"/>
</dbReference>
<dbReference type="GO" id="GO:0005737">
    <property type="term" value="C:cytoplasm"/>
    <property type="evidence" value="ECO:0007669"/>
    <property type="project" value="UniProtKB-SubCell"/>
</dbReference>
<evidence type="ECO:0000256" key="3">
    <source>
        <dbReference type="ARBA" id="ARBA00015810"/>
    </source>
</evidence>
<dbReference type="GO" id="GO:0007059">
    <property type="term" value="P:chromosome segregation"/>
    <property type="evidence" value="ECO:0007669"/>
    <property type="project" value="UniProtKB-UniRule"/>
</dbReference>
<feature type="active site" evidence="11">
    <location>
        <position position="299"/>
    </location>
</feature>
<dbReference type="GO" id="GO:0051301">
    <property type="term" value="P:cell division"/>
    <property type="evidence" value="ECO:0007669"/>
    <property type="project" value="UniProtKB-KW"/>
</dbReference>
<dbReference type="EMBL" id="NHON01000130">
    <property type="protein sequence ID" value="OWJ58641.1"/>
    <property type="molecule type" value="Genomic_DNA"/>
</dbReference>
<dbReference type="GO" id="GO:0003677">
    <property type="term" value="F:DNA binding"/>
    <property type="evidence" value="ECO:0007669"/>
    <property type="project" value="UniProtKB-UniRule"/>
</dbReference>
<evidence type="ECO:0000313" key="16">
    <source>
        <dbReference type="Proteomes" id="UP000196655"/>
    </source>
</evidence>
<evidence type="ECO:0000256" key="12">
    <source>
        <dbReference type="SAM" id="MobiDB-lite"/>
    </source>
</evidence>
<evidence type="ECO:0000313" key="15">
    <source>
        <dbReference type="EMBL" id="OWJ58641.1"/>
    </source>
</evidence>
<feature type="region of interest" description="Disordered" evidence="12">
    <location>
        <begin position="1"/>
        <end position="43"/>
    </location>
</feature>
<keyword evidence="10 11" id="KW-0131">Cell cycle</keyword>
<feature type="compositionally biased region" description="Basic residues" evidence="12">
    <location>
        <begin position="1"/>
        <end position="15"/>
    </location>
</feature>
<keyword evidence="9 11" id="KW-0233">DNA recombination</keyword>
<gene>
    <name evidence="11" type="primary">xerD</name>
    <name evidence="15" type="ORF">BWR60_33165</name>
</gene>
<evidence type="ECO:0000256" key="6">
    <source>
        <dbReference type="ARBA" id="ARBA00022829"/>
    </source>
</evidence>
<feature type="active site" evidence="11">
    <location>
        <position position="198"/>
    </location>
</feature>
<keyword evidence="7 11" id="KW-0229">DNA integration</keyword>
<dbReference type="Gene3D" id="1.10.150.130">
    <property type="match status" value="1"/>
</dbReference>
<feature type="domain" description="Core-binding (CB)" evidence="14">
    <location>
        <begin position="40"/>
        <end position="131"/>
    </location>
</feature>
<dbReference type="HAMAP" id="MF_01807">
    <property type="entry name" value="Recomb_XerD"/>
    <property type="match status" value="1"/>
</dbReference>
<protein>
    <recommendedName>
        <fullName evidence="3 11">Tyrosine recombinase XerD</fullName>
    </recommendedName>
</protein>
<dbReference type="PROSITE" id="PS51898">
    <property type="entry name" value="TYR_RECOMBINASE"/>
    <property type="match status" value="1"/>
</dbReference>